<name>A0A7R8YLU2_HERIL</name>
<dbReference type="OMA" id="VNGFVPY"/>
<feature type="signal peptide" evidence="2">
    <location>
        <begin position="1"/>
        <end position="18"/>
    </location>
</feature>
<dbReference type="GO" id="GO:0062129">
    <property type="term" value="C:chitin-based extracellular matrix"/>
    <property type="evidence" value="ECO:0007669"/>
    <property type="project" value="TreeGrafter"/>
</dbReference>
<organism evidence="3 4">
    <name type="scientific">Hermetia illucens</name>
    <name type="common">Black soldier fly</name>
    <dbReference type="NCBI Taxonomy" id="343691"/>
    <lineage>
        <taxon>Eukaryota</taxon>
        <taxon>Metazoa</taxon>
        <taxon>Ecdysozoa</taxon>
        <taxon>Arthropoda</taxon>
        <taxon>Hexapoda</taxon>
        <taxon>Insecta</taxon>
        <taxon>Pterygota</taxon>
        <taxon>Neoptera</taxon>
        <taxon>Endopterygota</taxon>
        <taxon>Diptera</taxon>
        <taxon>Brachycera</taxon>
        <taxon>Stratiomyomorpha</taxon>
        <taxon>Stratiomyidae</taxon>
        <taxon>Hermetiinae</taxon>
        <taxon>Hermetia</taxon>
    </lineage>
</organism>
<evidence type="ECO:0000256" key="1">
    <source>
        <dbReference type="PROSITE-ProRule" id="PRU00497"/>
    </source>
</evidence>
<sequence>MRFVVIGLVCAFVAVAVAAPADKPEKEEDKSILHSEMKNFDDGSYSWSYEAADGSIREESATLITEPNKEPYLQVRGSYRYIDSEGKEVVIQYSSDDHGFNPEGSTIPEVISETAKNLGNLPPEED</sequence>
<protein>
    <submittedName>
        <fullName evidence="3">Uncharacterized protein</fullName>
    </submittedName>
</protein>
<dbReference type="InterPro" id="IPR000618">
    <property type="entry name" value="Insect_cuticle"/>
</dbReference>
<dbReference type="EMBL" id="LR899009">
    <property type="protein sequence ID" value="CAD7076752.1"/>
    <property type="molecule type" value="Genomic_DNA"/>
</dbReference>
<evidence type="ECO:0000313" key="4">
    <source>
        <dbReference type="Proteomes" id="UP000594454"/>
    </source>
</evidence>
<dbReference type="InterPro" id="IPR050468">
    <property type="entry name" value="Cuticle_Struct_Prot"/>
</dbReference>
<dbReference type="OrthoDB" id="8123782at2759"/>
<keyword evidence="2" id="KW-0732">Signal</keyword>
<keyword evidence="1" id="KW-0193">Cuticle</keyword>
<proteinExistence type="predicted"/>
<evidence type="ECO:0000256" key="2">
    <source>
        <dbReference type="SAM" id="SignalP"/>
    </source>
</evidence>
<feature type="chain" id="PRO_5030893020" evidence="2">
    <location>
        <begin position="19"/>
        <end position="126"/>
    </location>
</feature>
<dbReference type="Pfam" id="PF00379">
    <property type="entry name" value="Chitin_bind_4"/>
    <property type="match status" value="1"/>
</dbReference>
<accession>A0A7R8YLU2</accession>
<dbReference type="PROSITE" id="PS51155">
    <property type="entry name" value="CHIT_BIND_RR_2"/>
    <property type="match status" value="1"/>
</dbReference>
<dbReference type="PANTHER" id="PTHR10380">
    <property type="entry name" value="CUTICLE PROTEIN"/>
    <property type="match status" value="1"/>
</dbReference>
<dbReference type="PANTHER" id="PTHR10380:SF233">
    <property type="entry name" value="CUTICULAR PROTEIN 47EB-RELATED"/>
    <property type="match status" value="1"/>
</dbReference>
<reference evidence="3 4" key="1">
    <citation type="submission" date="2020-11" db="EMBL/GenBank/DDBJ databases">
        <authorList>
            <person name="Wallbank WR R."/>
            <person name="Pardo Diaz C."/>
            <person name="Kozak K."/>
            <person name="Martin S."/>
            <person name="Jiggins C."/>
            <person name="Moest M."/>
            <person name="Warren A I."/>
            <person name="Generalovic N T."/>
            <person name="Byers J.R.P. K."/>
            <person name="Montejo-Kovacevich G."/>
            <person name="Yen C E."/>
        </authorList>
    </citation>
    <scope>NUCLEOTIDE SEQUENCE [LARGE SCALE GENOMIC DNA]</scope>
</reference>
<keyword evidence="4" id="KW-1185">Reference proteome</keyword>
<evidence type="ECO:0000313" key="3">
    <source>
        <dbReference type="EMBL" id="CAD7076752.1"/>
    </source>
</evidence>
<dbReference type="InParanoid" id="A0A7R8YLU2"/>
<dbReference type="GO" id="GO:0008010">
    <property type="term" value="F:structural constituent of chitin-based larval cuticle"/>
    <property type="evidence" value="ECO:0007669"/>
    <property type="project" value="TreeGrafter"/>
</dbReference>
<dbReference type="PRINTS" id="PR00947">
    <property type="entry name" value="CUTICLE"/>
</dbReference>
<dbReference type="AlphaFoldDB" id="A0A7R8YLU2"/>
<dbReference type="Proteomes" id="UP000594454">
    <property type="component" value="Chromosome 1"/>
</dbReference>
<gene>
    <name evidence="3" type="ORF">HERILL_LOCUS151</name>
</gene>